<evidence type="ECO:0000256" key="1">
    <source>
        <dbReference type="PROSITE-ProRule" id="PRU00181"/>
    </source>
</evidence>
<dbReference type="Pfam" id="PF01176">
    <property type="entry name" value="eIF-1a"/>
    <property type="match status" value="1"/>
</dbReference>
<sequence length="160" mass="17867">MPGKPKSGGKTHRKKKEGGASQRELVFKSDCEVYGVCLKVLGCGFYMIYTLDGVNRRCHLRGALRKRRVRVSAGDVVLVSLRDFSTETEADIVHNYQPDEVKQLQKYGELPDNTEDIFEQKLVEYGIGAPTAGPRSQDGVEDDDLDSDSKRIDSDDIDNL</sequence>
<feature type="region of interest" description="Disordered" evidence="2">
    <location>
        <begin position="128"/>
        <end position="160"/>
    </location>
</feature>
<accession>A0A4Z1T3X1</accession>
<dbReference type="PROSITE" id="PS50832">
    <property type="entry name" value="S1_IF1_TYPE"/>
    <property type="match status" value="1"/>
</dbReference>
<dbReference type="InterPro" id="IPR012340">
    <property type="entry name" value="NA-bd_OB-fold"/>
</dbReference>
<dbReference type="InterPro" id="IPR006196">
    <property type="entry name" value="RNA-binding_domain_S1_IF1"/>
</dbReference>
<gene>
    <name evidence="4" type="ORF">GMRT_12819</name>
</gene>
<dbReference type="GO" id="GO:0003743">
    <property type="term" value="F:translation initiation factor activity"/>
    <property type="evidence" value="ECO:0007669"/>
    <property type="project" value="UniProtKB-UniRule"/>
</dbReference>
<dbReference type="SUPFAM" id="SSF50249">
    <property type="entry name" value="Nucleic acid-binding proteins"/>
    <property type="match status" value="1"/>
</dbReference>
<keyword evidence="5" id="KW-1185">Reference proteome</keyword>
<reference evidence="4 5" key="1">
    <citation type="submission" date="2019-05" db="EMBL/GenBank/DDBJ databases">
        <title>The compact genome of Giardia muris reveals important steps in the evolution of intestinal protozoan parasites.</title>
        <authorList>
            <person name="Xu F."/>
            <person name="Jimenez-Gonzalez A."/>
            <person name="Einarsson E."/>
            <person name="Astvaldsson A."/>
            <person name="Peirasmaki D."/>
            <person name="Eckmann L."/>
            <person name="Andersson J.O."/>
            <person name="Svard S.G."/>
            <person name="Jerlstrom-Hultqvist J."/>
        </authorList>
    </citation>
    <scope>NUCLEOTIDE SEQUENCE [LARGE SCALE GENOMIC DNA]</scope>
    <source>
        <strain evidence="4 5">Roberts-Thomson</strain>
    </source>
</reference>
<dbReference type="PANTHER" id="PTHR21668">
    <property type="entry name" value="EIF-1A"/>
    <property type="match status" value="1"/>
</dbReference>
<evidence type="ECO:0000313" key="4">
    <source>
        <dbReference type="EMBL" id="TNJ27101.1"/>
    </source>
</evidence>
<dbReference type="InterPro" id="IPR001253">
    <property type="entry name" value="TIF_eIF-1A"/>
</dbReference>
<proteinExistence type="predicted"/>
<dbReference type="CDD" id="cd05793">
    <property type="entry name" value="S1_IF1A"/>
    <property type="match status" value="1"/>
</dbReference>
<dbReference type="Proteomes" id="UP000315496">
    <property type="component" value="Chromosome 4"/>
</dbReference>
<dbReference type="VEuPathDB" id="GiardiaDB:GMRT_12819"/>
<dbReference type="AlphaFoldDB" id="A0A4Z1T3X1"/>
<dbReference type="EMBL" id="VDLU01000004">
    <property type="protein sequence ID" value="TNJ27101.1"/>
    <property type="molecule type" value="Genomic_DNA"/>
</dbReference>
<dbReference type="Gene3D" id="2.40.50.140">
    <property type="entry name" value="Nucleic acid-binding proteins"/>
    <property type="match status" value="1"/>
</dbReference>
<keyword evidence="1 4" id="KW-0396">Initiation factor</keyword>
<evidence type="ECO:0000256" key="2">
    <source>
        <dbReference type="SAM" id="MobiDB-lite"/>
    </source>
</evidence>
<name>A0A4Z1T3X1_GIAMU</name>
<feature type="domain" description="S1-like" evidence="3">
    <location>
        <begin position="21"/>
        <end position="97"/>
    </location>
</feature>
<organism evidence="4 5">
    <name type="scientific">Giardia muris</name>
    <dbReference type="NCBI Taxonomy" id="5742"/>
    <lineage>
        <taxon>Eukaryota</taxon>
        <taxon>Metamonada</taxon>
        <taxon>Diplomonadida</taxon>
        <taxon>Hexamitidae</taxon>
        <taxon>Giardiinae</taxon>
        <taxon>Giardia</taxon>
    </lineage>
</organism>
<protein>
    <submittedName>
        <fullName evidence="4">Eukaryotic translation initiation factor 1A</fullName>
    </submittedName>
</protein>
<comment type="caution">
    <text evidence="4">The sequence shown here is derived from an EMBL/GenBank/DDBJ whole genome shotgun (WGS) entry which is preliminary data.</text>
</comment>
<dbReference type="SMART" id="SM00652">
    <property type="entry name" value="eIF1a"/>
    <property type="match status" value="1"/>
</dbReference>
<dbReference type="OrthoDB" id="274995at2759"/>
<keyword evidence="1" id="KW-0648">Protein biosynthesis</keyword>
<dbReference type="GO" id="GO:0003723">
    <property type="term" value="F:RNA binding"/>
    <property type="evidence" value="ECO:0007669"/>
    <property type="project" value="InterPro"/>
</dbReference>
<evidence type="ECO:0000259" key="3">
    <source>
        <dbReference type="PROSITE" id="PS50832"/>
    </source>
</evidence>
<evidence type="ECO:0000313" key="5">
    <source>
        <dbReference type="Proteomes" id="UP000315496"/>
    </source>
</evidence>